<dbReference type="PROSITE" id="PS51257">
    <property type="entry name" value="PROKAR_LIPOPROTEIN"/>
    <property type="match status" value="1"/>
</dbReference>
<gene>
    <name evidence="2" type="ORF">HNQ71_003331</name>
</gene>
<dbReference type="AlphaFoldDB" id="A0A841P606"/>
<evidence type="ECO:0000313" key="3">
    <source>
        <dbReference type="Proteomes" id="UP000556329"/>
    </source>
</evidence>
<comment type="caution">
    <text evidence="2">The sequence shown here is derived from an EMBL/GenBank/DDBJ whole genome shotgun (WGS) entry which is preliminary data.</text>
</comment>
<name>A0A841P606_9HYPH</name>
<proteinExistence type="predicted"/>
<evidence type="ECO:0000256" key="1">
    <source>
        <dbReference type="SAM" id="SignalP"/>
    </source>
</evidence>
<sequence length="63" mass="6627">MKTFLVMATALGLSVSAACANCPFHEKVQASVDTQKTASVEKADVSKAADTQTIKKEVPAKTE</sequence>
<dbReference type="EMBL" id="JACHEF010000003">
    <property type="protein sequence ID" value="MBB6410657.1"/>
    <property type="molecule type" value="Genomic_DNA"/>
</dbReference>
<evidence type="ECO:0008006" key="4">
    <source>
        <dbReference type="Google" id="ProtNLM"/>
    </source>
</evidence>
<dbReference type="Proteomes" id="UP000556329">
    <property type="component" value="Unassembled WGS sequence"/>
</dbReference>
<reference evidence="2 3" key="1">
    <citation type="submission" date="2020-08" db="EMBL/GenBank/DDBJ databases">
        <title>Genomic Encyclopedia of Type Strains, Phase IV (KMG-IV): sequencing the most valuable type-strain genomes for metagenomic binning, comparative biology and taxonomic classification.</title>
        <authorList>
            <person name="Goeker M."/>
        </authorList>
    </citation>
    <scope>NUCLEOTIDE SEQUENCE [LARGE SCALE GENOMIC DNA]</scope>
    <source>
        <strain evidence="2 3">DSM 100039</strain>
    </source>
</reference>
<keyword evidence="3" id="KW-1185">Reference proteome</keyword>
<accession>A0A841P606</accession>
<protein>
    <recommendedName>
        <fullName evidence="4">Lipoprotein</fullName>
    </recommendedName>
</protein>
<feature type="signal peptide" evidence="1">
    <location>
        <begin position="1"/>
        <end position="20"/>
    </location>
</feature>
<feature type="chain" id="PRO_5032399325" description="Lipoprotein" evidence="1">
    <location>
        <begin position="21"/>
        <end position="63"/>
    </location>
</feature>
<dbReference type="RefSeq" id="WP_184873590.1">
    <property type="nucleotide sequence ID" value="NZ_JACHEF010000003.1"/>
</dbReference>
<evidence type="ECO:0000313" key="2">
    <source>
        <dbReference type="EMBL" id="MBB6410657.1"/>
    </source>
</evidence>
<keyword evidence="1" id="KW-0732">Signal</keyword>
<organism evidence="2 3">
    <name type="scientific">Mesorhizobium sangaii</name>
    <dbReference type="NCBI Taxonomy" id="505389"/>
    <lineage>
        <taxon>Bacteria</taxon>
        <taxon>Pseudomonadati</taxon>
        <taxon>Pseudomonadota</taxon>
        <taxon>Alphaproteobacteria</taxon>
        <taxon>Hyphomicrobiales</taxon>
        <taxon>Phyllobacteriaceae</taxon>
        <taxon>Mesorhizobium</taxon>
    </lineage>
</organism>